<feature type="transmembrane region" description="Helical" evidence="6">
    <location>
        <begin position="251"/>
        <end position="273"/>
    </location>
</feature>
<accession>A0AAE1X5L2</accession>
<dbReference type="PANTHER" id="PTHR12677">
    <property type="entry name" value="GOLGI APPARATUS MEMBRANE PROTEIN TVP38-RELATED"/>
    <property type="match status" value="1"/>
</dbReference>
<keyword evidence="9" id="KW-1185">Reference proteome</keyword>
<evidence type="ECO:0000256" key="1">
    <source>
        <dbReference type="ARBA" id="ARBA00004651"/>
    </source>
</evidence>
<feature type="transmembrane region" description="Helical" evidence="6">
    <location>
        <begin position="206"/>
        <end position="224"/>
    </location>
</feature>
<dbReference type="InterPro" id="IPR015414">
    <property type="entry name" value="TMEM64"/>
</dbReference>
<feature type="transmembrane region" description="Helical" evidence="6">
    <location>
        <begin position="78"/>
        <end position="103"/>
    </location>
</feature>
<keyword evidence="3 6" id="KW-0812">Transmembrane</keyword>
<feature type="domain" description="VTT" evidence="7">
    <location>
        <begin position="67"/>
        <end position="173"/>
    </location>
</feature>
<reference evidence="8" key="1">
    <citation type="submission" date="2020-06" db="EMBL/GenBank/DDBJ databases">
        <authorList>
            <person name="Li T."/>
            <person name="Hu X."/>
            <person name="Zhang T."/>
            <person name="Song X."/>
            <person name="Zhang H."/>
            <person name="Dai N."/>
            <person name="Sheng W."/>
            <person name="Hou X."/>
            <person name="Wei L."/>
        </authorList>
    </citation>
    <scope>NUCLEOTIDE SEQUENCE</scope>
    <source>
        <strain evidence="8">K16</strain>
        <tissue evidence="8">Leaf</tissue>
    </source>
</reference>
<evidence type="ECO:0000256" key="6">
    <source>
        <dbReference type="SAM" id="Phobius"/>
    </source>
</evidence>
<keyword evidence="5 6" id="KW-0472">Membrane</keyword>
<evidence type="ECO:0000256" key="4">
    <source>
        <dbReference type="ARBA" id="ARBA00022989"/>
    </source>
</evidence>
<gene>
    <name evidence="8" type="ORF">Sango_0574000</name>
</gene>
<dbReference type="PROSITE" id="PS51257">
    <property type="entry name" value="PROKAR_LIPOPROTEIN"/>
    <property type="match status" value="1"/>
</dbReference>
<keyword evidence="4 6" id="KW-1133">Transmembrane helix</keyword>
<evidence type="ECO:0000313" key="9">
    <source>
        <dbReference type="Proteomes" id="UP001289374"/>
    </source>
</evidence>
<reference evidence="8" key="2">
    <citation type="journal article" date="2024" name="Plant">
        <title>Genomic evolution and insights into agronomic trait innovations of Sesamum species.</title>
        <authorList>
            <person name="Miao H."/>
            <person name="Wang L."/>
            <person name="Qu L."/>
            <person name="Liu H."/>
            <person name="Sun Y."/>
            <person name="Le M."/>
            <person name="Wang Q."/>
            <person name="Wei S."/>
            <person name="Zheng Y."/>
            <person name="Lin W."/>
            <person name="Duan Y."/>
            <person name="Cao H."/>
            <person name="Xiong S."/>
            <person name="Wang X."/>
            <person name="Wei L."/>
            <person name="Li C."/>
            <person name="Ma Q."/>
            <person name="Ju M."/>
            <person name="Zhao R."/>
            <person name="Li G."/>
            <person name="Mu C."/>
            <person name="Tian Q."/>
            <person name="Mei H."/>
            <person name="Zhang T."/>
            <person name="Gao T."/>
            <person name="Zhang H."/>
        </authorList>
    </citation>
    <scope>NUCLEOTIDE SEQUENCE</scope>
    <source>
        <strain evidence="8">K16</strain>
    </source>
</reference>
<dbReference type="PANTHER" id="PTHR12677:SF24">
    <property type="entry name" value="OS07G0655900 PROTEIN"/>
    <property type="match status" value="1"/>
</dbReference>
<feature type="transmembrane region" description="Helical" evidence="6">
    <location>
        <begin position="13"/>
        <end position="32"/>
    </location>
</feature>
<organism evidence="8 9">
    <name type="scientific">Sesamum angolense</name>
    <dbReference type="NCBI Taxonomy" id="2727404"/>
    <lineage>
        <taxon>Eukaryota</taxon>
        <taxon>Viridiplantae</taxon>
        <taxon>Streptophyta</taxon>
        <taxon>Embryophyta</taxon>
        <taxon>Tracheophyta</taxon>
        <taxon>Spermatophyta</taxon>
        <taxon>Magnoliopsida</taxon>
        <taxon>eudicotyledons</taxon>
        <taxon>Gunneridae</taxon>
        <taxon>Pentapetalae</taxon>
        <taxon>asterids</taxon>
        <taxon>lamiids</taxon>
        <taxon>Lamiales</taxon>
        <taxon>Pedaliaceae</taxon>
        <taxon>Sesamum</taxon>
    </lineage>
</organism>
<evidence type="ECO:0000256" key="2">
    <source>
        <dbReference type="ARBA" id="ARBA00022475"/>
    </source>
</evidence>
<dbReference type="InterPro" id="IPR032816">
    <property type="entry name" value="VTT_dom"/>
</dbReference>
<evidence type="ECO:0000256" key="3">
    <source>
        <dbReference type="ARBA" id="ARBA00022692"/>
    </source>
</evidence>
<sequence>MAFKLSWVSLLKISLLLALIAAFIIACFTLPIEKILKDFLVWIQEDLGPWGPLVLAVAYIPLTVLAVPASVLTLGGGYLFGLPVGFIADSVGATIGAGAAFLLGRTIGRSYVISKLKDYPKFRAVAIAIRRSGFKIVLLLRLVPLLPFNMLNYLLSVTPVPIAQYMLASWLGMMSAHDVPVNLRLAANYFCLVYVGTTLKDLSMQLGRIFLCMLYALCSVPRPLHKSPSLVDYPDDVCNCLTRHTVIESLVLLYAYAFILIGLVVSVLLMICVTRVAKAALEKALAENEDVDADFLSPHLPIKAGPAPNFSSTGSLATFDTVPFHVYFYDSLVSVAECFKGCREHTQVSGPGTRIWNFSDKPIELQVRVGSILKKVHVLKPGSSKRLKGKKIYRAYMPGKAKGSGSGGGIRSLVYYYDETCHPYIWIHDTGCDFSRMVKQQYISLEDLRDCSEIRVFRDHQRGCISVRKKSRPDFC</sequence>
<dbReference type="AlphaFoldDB" id="A0AAE1X5L2"/>
<keyword evidence="2" id="KW-1003">Cell membrane</keyword>
<dbReference type="Pfam" id="PF09335">
    <property type="entry name" value="VTT_dom"/>
    <property type="match status" value="1"/>
</dbReference>
<evidence type="ECO:0000256" key="5">
    <source>
        <dbReference type="ARBA" id="ARBA00023136"/>
    </source>
</evidence>
<protein>
    <submittedName>
        <fullName evidence="8">TVP38/TMEM64 family membrane protein</fullName>
    </submittedName>
</protein>
<dbReference type="EMBL" id="JACGWL010000003">
    <property type="protein sequence ID" value="KAK4405675.1"/>
    <property type="molecule type" value="Genomic_DNA"/>
</dbReference>
<comment type="subcellular location">
    <subcellularLocation>
        <location evidence="1">Cell membrane</location>
        <topology evidence="1">Multi-pass membrane protein</topology>
    </subcellularLocation>
</comment>
<feature type="transmembrane region" description="Helical" evidence="6">
    <location>
        <begin position="53"/>
        <end position="72"/>
    </location>
</feature>
<comment type="caution">
    <text evidence="8">The sequence shown here is derived from an EMBL/GenBank/DDBJ whole genome shotgun (WGS) entry which is preliminary data.</text>
</comment>
<name>A0AAE1X5L2_9LAMI</name>
<dbReference type="GO" id="GO:0005886">
    <property type="term" value="C:plasma membrane"/>
    <property type="evidence" value="ECO:0007669"/>
    <property type="project" value="UniProtKB-SubCell"/>
</dbReference>
<evidence type="ECO:0000313" key="8">
    <source>
        <dbReference type="EMBL" id="KAK4405675.1"/>
    </source>
</evidence>
<evidence type="ECO:0000259" key="7">
    <source>
        <dbReference type="Pfam" id="PF09335"/>
    </source>
</evidence>
<proteinExistence type="predicted"/>
<dbReference type="Proteomes" id="UP001289374">
    <property type="component" value="Unassembled WGS sequence"/>
</dbReference>